<gene>
    <name evidence="10" type="primary">LOC123430159</name>
</gene>
<dbReference type="GeneID" id="123430159"/>
<sequence>MEADMDMSLDFSWETPNFFEAQVLELAVVDSLVDCCSMYLSAEDSLSGLYSCYDDSSSPDGASSWSTATTRATRASKNIIMERDRRRRLNEKLYNLRGVVPNISKMDKASIIQDAIAYIEALQEQERQLLAEISDLETHNCTASVGSQAEEDSADLPRRRKMRRTSSASSINDAITSPVAYPVEILELDVTNVSEKLSVVSLRHGKARDAMAKVCGALQSLCLKVITASVTTVAGSMVHTIFVETEGVDGPHTIKEMIQLALHHLM</sequence>
<dbReference type="Gramene" id="HORVU.MOREX.r2.2HG0130980.1">
    <property type="protein sequence ID" value="HORVU.MOREX.r2.2HG0130980.1"/>
    <property type="gene ID" value="HORVU.MOREX.r2.2HG0130980"/>
</dbReference>
<dbReference type="InterPro" id="IPR011598">
    <property type="entry name" value="bHLH_dom"/>
</dbReference>
<dbReference type="PROSITE" id="PS50888">
    <property type="entry name" value="BHLH"/>
    <property type="match status" value="1"/>
</dbReference>
<evidence type="ECO:0000256" key="6">
    <source>
        <dbReference type="SAM" id="Coils"/>
    </source>
</evidence>
<dbReference type="PANTHER" id="PTHR31945">
    <property type="entry name" value="TRANSCRIPTION FACTOR SCREAM2-RELATED"/>
    <property type="match status" value="1"/>
</dbReference>
<evidence type="ECO:0000313" key="11">
    <source>
        <dbReference type="Proteomes" id="UP000011116"/>
    </source>
</evidence>
<evidence type="ECO:0000256" key="5">
    <source>
        <dbReference type="ARBA" id="ARBA00023242"/>
    </source>
</evidence>
<organism evidence="9">
    <name type="scientific">Hordeum vulgare subsp. vulgare</name>
    <name type="common">Domesticated barley</name>
    <dbReference type="NCBI Taxonomy" id="112509"/>
    <lineage>
        <taxon>Eukaryota</taxon>
        <taxon>Viridiplantae</taxon>
        <taxon>Streptophyta</taxon>
        <taxon>Embryophyta</taxon>
        <taxon>Tracheophyta</taxon>
        <taxon>Spermatophyta</taxon>
        <taxon>Magnoliopsida</taxon>
        <taxon>Liliopsida</taxon>
        <taxon>Poales</taxon>
        <taxon>Poaceae</taxon>
        <taxon>BOP clade</taxon>
        <taxon>Pooideae</taxon>
        <taxon>Triticodae</taxon>
        <taxon>Triticeae</taxon>
        <taxon>Hordeinae</taxon>
        <taxon>Hordeum</taxon>
    </lineage>
</organism>
<feature type="region of interest" description="Disordered" evidence="7">
    <location>
        <begin position="142"/>
        <end position="169"/>
    </location>
</feature>
<dbReference type="GO" id="GO:0003700">
    <property type="term" value="F:DNA-binding transcription factor activity"/>
    <property type="evidence" value="ECO:0000318"/>
    <property type="project" value="GO_Central"/>
</dbReference>
<dbReference type="AlphaFoldDB" id="F2D7I8"/>
<evidence type="ECO:0000313" key="9">
    <source>
        <dbReference type="EMBL" id="BAJ91059.1"/>
    </source>
</evidence>
<evidence type="ECO:0000256" key="7">
    <source>
        <dbReference type="SAM" id="MobiDB-lite"/>
    </source>
</evidence>
<feature type="domain" description="BHLH" evidence="8">
    <location>
        <begin position="73"/>
        <end position="122"/>
    </location>
</feature>
<dbReference type="Gene3D" id="4.10.280.10">
    <property type="entry name" value="Helix-loop-helix DNA-binding domain"/>
    <property type="match status" value="1"/>
</dbReference>
<proteinExistence type="evidence at transcript level"/>
<evidence type="ECO:0000256" key="4">
    <source>
        <dbReference type="ARBA" id="ARBA00023163"/>
    </source>
</evidence>
<evidence type="ECO:0000256" key="1">
    <source>
        <dbReference type="ARBA" id="ARBA00004123"/>
    </source>
</evidence>
<keyword evidence="11" id="KW-1185">Reference proteome</keyword>
<dbReference type="Gramene" id="HORVU.MOREX.r3.2HG0158950.1">
    <property type="protein sequence ID" value="HORVU.MOREX.r3.2HG0158950.1"/>
    <property type="gene ID" value="HORVU.MOREX.r3.2HG0158950"/>
</dbReference>
<name>F2D7I8_HORVV</name>
<dbReference type="Pfam" id="PF22754">
    <property type="entry name" value="bHLH-TF_ACT-like_plant"/>
    <property type="match status" value="1"/>
</dbReference>
<evidence type="ECO:0000313" key="10">
    <source>
        <dbReference type="EnsemblPlants" id="HORVU.MOREX.r3.2HG0158950.1"/>
    </source>
</evidence>
<dbReference type="InterPro" id="IPR036638">
    <property type="entry name" value="HLH_DNA-bd_sf"/>
</dbReference>
<dbReference type="GO" id="GO:0006355">
    <property type="term" value="P:regulation of DNA-templated transcription"/>
    <property type="evidence" value="ECO:0000318"/>
    <property type="project" value="GO_Central"/>
</dbReference>
<dbReference type="GO" id="GO:0000976">
    <property type="term" value="F:transcription cis-regulatory region binding"/>
    <property type="evidence" value="ECO:0000318"/>
    <property type="project" value="GO_Central"/>
</dbReference>
<dbReference type="KEGG" id="hvg:123430159"/>
<dbReference type="RefSeq" id="XP_044969991.1">
    <property type="nucleotide sequence ID" value="XM_045114056.1"/>
</dbReference>
<comment type="subcellular location">
    <subcellularLocation>
        <location evidence="1">Nucleus</location>
    </subcellularLocation>
</comment>
<protein>
    <submittedName>
        <fullName evidence="9">Predicted protein</fullName>
    </submittedName>
</protein>
<dbReference type="SUPFAM" id="SSF47459">
    <property type="entry name" value="HLH, helix-loop-helix DNA-binding domain"/>
    <property type="match status" value="1"/>
</dbReference>
<reference evidence="9" key="1">
    <citation type="journal article" date="2011" name="Plant Physiol.">
        <title>Comprehensive sequence analysis of 24,783 barley full-length cDNAs derived from 12 clone libraries.</title>
        <authorList>
            <person name="Matsumoto T."/>
            <person name="Tanaka T."/>
            <person name="Sakai H."/>
            <person name="Amano N."/>
            <person name="Kanamori H."/>
            <person name="Kurita K."/>
            <person name="Kikuta A."/>
            <person name="Kamiya K."/>
            <person name="Yamamoto M."/>
            <person name="Ikawa H."/>
            <person name="Fujii N."/>
            <person name="Hori K."/>
            <person name="Itoh T."/>
            <person name="Sato K."/>
        </authorList>
    </citation>
    <scope>NUCLEOTIDE SEQUENCE</scope>
    <source>
        <tissue evidence="9">Shoot</tissue>
    </source>
</reference>
<dbReference type="SMR" id="F2D7I8"/>
<reference evidence="10" key="4">
    <citation type="submission" date="2022-01" db="UniProtKB">
        <authorList>
            <consortium name="EnsemblPlants"/>
        </authorList>
    </citation>
    <scope>IDENTIFICATION</scope>
    <source>
        <strain evidence="10">subsp. vulgare</strain>
    </source>
</reference>
<dbReference type="Pfam" id="PF00010">
    <property type="entry name" value="HLH"/>
    <property type="match status" value="1"/>
</dbReference>
<comment type="similarity">
    <text evidence="2">Belongs to the bHLH protein family.</text>
</comment>
<feature type="coiled-coil region" evidence="6">
    <location>
        <begin position="112"/>
        <end position="139"/>
    </location>
</feature>
<reference evidence="11" key="2">
    <citation type="journal article" date="2012" name="Nature">
        <title>A physical, genetic and functional sequence assembly of the barley genome.</title>
        <authorList>
            <consortium name="The International Barley Genome Sequencing Consortium"/>
            <person name="Mayer K.F."/>
            <person name="Waugh R."/>
            <person name="Brown J.W."/>
            <person name="Schulman A."/>
            <person name="Langridge P."/>
            <person name="Platzer M."/>
            <person name="Fincher G.B."/>
            <person name="Muehlbauer G.J."/>
            <person name="Sato K."/>
            <person name="Close T.J."/>
            <person name="Wise R.P."/>
            <person name="Stein N."/>
        </authorList>
    </citation>
    <scope>NUCLEOTIDE SEQUENCE [LARGE SCALE GENOMIC DNA]</scope>
    <source>
        <strain evidence="11">cv. Morex</strain>
    </source>
</reference>
<dbReference type="GO" id="GO:0005634">
    <property type="term" value="C:nucleus"/>
    <property type="evidence" value="ECO:0000318"/>
    <property type="project" value="GO_Central"/>
</dbReference>
<dbReference type="EMBL" id="AK359850">
    <property type="protein sequence ID" value="BAJ91059.1"/>
    <property type="molecule type" value="mRNA"/>
</dbReference>
<dbReference type="PANTHER" id="PTHR31945:SF26">
    <property type="entry name" value="TRANSCRIPTION FACTOR BHLH35"/>
    <property type="match status" value="1"/>
</dbReference>
<keyword evidence="5" id="KW-0539">Nucleus</keyword>
<dbReference type="EnsemblPlants" id="HORVU.MOREX.r3.2HG0158950.1">
    <property type="protein sequence ID" value="HORVU.MOREX.r3.2HG0158950.1"/>
    <property type="gene ID" value="HORVU.MOREX.r3.2HG0158950"/>
</dbReference>
<keyword evidence="6" id="KW-0175">Coiled coil</keyword>
<keyword evidence="3" id="KW-0805">Transcription regulation</keyword>
<dbReference type="OrthoDB" id="623055at2759"/>
<evidence type="ECO:0000259" key="8">
    <source>
        <dbReference type="PROSITE" id="PS50888"/>
    </source>
</evidence>
<evidence type="ECO:0000256" key="3">
    <source>
        <dbReference type="ARBA" id="ARBA00023015"/>
    </source>
</evidence>
<dbReference type="Proteomes" id="UP000011116">
    <property type="component" value="Chromosome 2H"/>
</dbReference>
<dbReference type="GO" id="GO:0046983">
    <property type="term" value="F:protein dimerization activity"/>
    <property type="evidence" value="ECO:0007669"/>
    <property type="project" value="InterPro"/>
</dbReference>
<keyword evidence="4" id="KW-0804">Transcription</keyword>
<evidence type="ECO:0000256" key="2">
    <source>
        <dbReference type="ARBA" id="ARBA00005510"/>
    </source>
</evidence>
<accession>F2D7I8</accession>
<dbReference type="SMART" id="SM00353">
    <property type="entry name" value="HLH"/>
    <property type="match status" value="1"/>
</dbReference>
<dbReference type="InterPro" id="IPR054502">
    <property type="entry name" value="bHLH-TF_ACT-like_plant"/>
</dbReference>
<reference evidence="10" key="3">
    <citation type="submission" date="2020-10" db="EMBL/GenBank/DDBJ databases">
        <authorList>
            <person name="Scholz U."/>
            <person name="Mascher M."/>
            <person name="Fiebig A."/>
        </authorList>
    </citation>
    <scope>NUCLEOTIDE SEQUENCE [LARGE SCALE GENOMIC DNA]</scope>
    <source>
        <strain evidence="10">cv. Morex</strain>
    </source>
</reference>
<dbReference type="InterPro" id="IPR051358">
    <property type="entry name" value="TF_AMS/ICE1/BHLH6-like"/>
</dbReference>